<feature type="transmembrane region" description="Helical" evidence="7">
    <location>
        <begin position="163"/>
        <end position="180"/>
    </location>
</feature>
<dbReference type="Pfam" id="PF00528">
    <property type="entry name" value="BPD_transp_1"/>
    <property type="match status" value="1"/>
</dbReference>
<keyword evidence="3" id="KW-1003">Cell membrane</keyword>
<keyword evidence="2 7" id="KW-0813">Transport</keyword>
<feature type="transmembrane region" description="Helical" evidence="7">
    <location>
        <begin position="219"/>
        <end position="240"/>
    </location>
</feature>
<keyword evidence="4 7" id="KW-0812">Transmembrane</keyword>
<comment type="similarity">
    <text evidence="7">Belongs to the binding-protein-dependent transport system permease family.</text>
</comment>
<organism evidence="9 10">
    <name type="scientific">Nakamurella endophytica</name>
    <dbReference type="NCBI Taxonomy" id="1748367"/>
    <lineage>
        <taxon>Bacteria</taxon>
        <taxon>Bacillati</taxon>
        <taxon>Actinomycetota</taxon>
        <taxon>Actinomycetes</taxon>
        <taxon>Nakamurellales</taxon>
        <taxon>Nakamurellaceae</taxon>
        <taxon>Nakamurella</taxon>
    </lineage>
</organism>
<keyword evidence="5 7" id="KW-1133">Transmembrane helix</keyword>
<dbReference type="CDD" id="cd06261">
    <property type="entry name" value="TM_PBP2"/>
    <property type="match status" value="1"/>
</dbReference>
<name>A0A917T1G8_9ACTN</name>
<evidence type="ECO:0000256" key="4">
    <source>
        <dbReference type="ARBA" id="ARBA00022692"/>
    </source>
</evidence>
<dbReference type="EMBL" id="BMNA01000005">
    <property type="protein sequence ID" value="GGM07128.1"/>
    <property type="molecule type" value="Genomic_DNA"/>
</dbReference>
<proteinExistence type="inferred from homology"/>
<dbReference type="PROSITE" id="PS50928">
    <property type="entry name" value="ABC_TM1"/>
    <property type="match status" value="1"/>
</dbReference>
<evidence type="ECO:0000256" key="7">
    <source>
        <dbReference type="RuleBase" id="RU363032"/>
    </source>
</evidence>
<comment type="caution">
    <text evidence="9">The sequence shown here is derived from an EMBL/GenBank/DDBJ whole genome shotgun (WGS) entry which is preliminary data.</text>
</comment>
<feature type="transmembrane region" description="Helical" evidence="7">
    <location>
        <begin position="84"/>
        <end position="109"/>
    </location>
</feature>
<dbReference type="GO" id="GO:0055085">
    <property type="term" value="P:transmembrane transport"/>
    <property type="evidence" value="ECO:0007669"/>
    <property type="project" value="InterPro"/>
</dbReference>
<dbReference type="GO" id="GO:0005886">
    <property type="term" value="C:plasma membrane"/>
    <property type="evidence" value="ECO:0007669"/>
    <property type="project" value="UniProtKB-SubCell"/>
</dbReference>
<accession>A0A917T1G8</accession>
<evidence type="ECO:0000259" key="8">
    <source>
        <dbReference type="PROSITE" id="PS50928"/>
    </source>
</evidence>
<dbReference type="InterPro" id="IPR035906">
    <property type="entry name" value="MetI-like_sf"/>
</dbReference>
<dbReference type="AlphaFoldDB" id="A0A917T1G8"/>
<dbReference type="PANTHER" id="PTHR30193">
    <property type="entry name" value="ABC TRANSPORTER PERMEASE PROTEIN"/>
    <property type="match status" value="1"/>
</dbReference>
<protein>
    <submittedName>
        <fullName evidence="9">Sugar ABC transporter permease</fullName>
    </submittedName>
</protein>
<reference evidence="9" key="1">
    <citation type="journal article" date="2014" name="Int. J. Syst. Evol. Microbiol.">
        <title>Complete genome sequence of Corynebacterium casei LMG S-19264T (=DSM 44701T), isolated from a smear-ripened cheese.</title>
        <authorList>
            <consortium name="US DOE Joint Genome Institute (JGI-PGF)"/>
            <person name="Walter F."/>
            <person name="Albersmeier A."/>
            <person name="Kalinowski J."/>
            <person name="Ruckert C."/>
        </authorList>
    </citation>
    <scope>NUCLEOTIDE SEQUENCE</scope>
    <source>
        <strain evidence="9">CGMCC 4.7308</strain>
    </source>
</reference>
<dbReference type="PANTHER" id="PTHR30193:SF41">
    <property type="entry name" value="DIACETYLCHITOBIOSE UPTAKE SYSTEM PERMEASE PROTEIN NGCF"/>
    <property type="match status" value="1"/>
</dbReference>
<evidence type="ECO:0000256" key="1">
    <source>
        <dbReference type="ARBA" id="ARBA00004651"/>
    </source>
</evidence>
<gene>
    <name evidence="9" type="ORF">GCM10011594_28920</name>
</gene>
<dbReference type="SUPFAM" id="SSF161098">
    <property type="entry name" value="MetI-like"/>
    <property type="match status" value="1"/>
</dbReference>
<feature type="domain" description="ABC transmembrane type-1" evidence="8">
    <location>
        <begin position="84"/>
        <end position="299"/>
    </location>
</feature>
<dbReference type="Gene3D" id="1.10.3720.10">
    <property type="entry name" value="MetI-like"/>
    <property type="match status" value="1"/>
</dbReference>
<keyword evidence="10" id="KW-1185">Reference proteome</keyword>
<evidence type="ECO:0000256" key="6">
    <source>
        <dbReference type="ARBA" id="ARBA00023136"/>
    </source>
</evidence>
<evidence type="ECO:0000256" key="2">
    <source>
        <dbReference type="ARBA" id="ARBA00022448"/>
    </source>
</evidence>
<evidence type="ECO:0000256" key="5">
    <source>
        <dbReference type="ARBA" id="ARBA00022989"/>
    </source>
</evidence>
<evidence type="ECO:0000313" key="9">
    <source>
        <dbReference type="EMBL" id="GGM07128.1"/>
    </source>
</evidence>
<dbReference type="InterPro" id="IPR000515">
    <property type="entry name" value="MetI-like"/>
</dbReference>
<dbReference type="Proteomes" id="UP000655208">
    <property type="component" value="Unassembled WGS sequence"/>
</dbReference>
<sequence length="310" mass="33515">MPAAAGLAAAPAPRRRARRSIGDALTAGGFLLPNLVLSGVFLVLPLILTVVISFQKLDSLGPAQWLGVNNFLDLFRDPTFYETLWNTVVFTVCTVPLGMAVGLGIALLLNTVMPLRTLWRAVIFVPLVLSSVSVGLLGAWMFDQYNGFVNKFLAVLGIDGPDWQSNGTWAMVSVILMTLWQRIGLDMIIYLAGLQGVDPAVLEAAEVDGASSWRRFRSIVFPLLGPSTFFLLIMNLLFSFQVFDTVYAMTAGGPNFSTTTLVVYAYQQGFSDHGPGQLGYAAAIGVVIFAVSLLLTAGQWRLSTTRDEVG</sequence>
<comment type="subcellular location">
    <subcellularLocation>
        <location evidence="1 7">Cell membrane</location>
        <topology evidence="1 7">Multi-pass membrane protein</topology>
    </subcellularLocation>
</comment>
<feature type="transmembrane region" description="Helical" evidence="7">
    <location>
        <begin position="121"/>
        <end position="143"/>
    </location>
</feature>
<keyword evidence="6 7" id="KW-0472">Membrane</keyword>
<feature type="transmembrane region" description="Helical" evidence="7">
    <location>
        <begin position="278"/>
        <end position="300"/>
    </location>
</feature>
<feature type="transmembrane region" description="Helical" evidence="7">
    <location>
        <begin position="24"/>
        <end position="52"/>
    </location>
</feature>
<evidence type="ECO:0000256" key="3">
    <source>
        <dbReference type="ARBA" id="ARBA00022475"/>
    </source>
</evidence>
<reference evidence="9" key="2">
    <citation type="submission" date="2020-09" db="EMBL/GenBank/DDBJ databases">
        <authorList>
            <person name="Sun Q."/>
            <person name="Zhou Y."/>
        </authorList>
    </citation>
    <scope>NUCLEOTIDE SEQUENCE</scope>
    <source>
        <strain evidence="9">CGMCC 4.7308</strain>
    </source>
</reference>
<evidence type="ECO:0000313" key="10">
    <source>
        <dbReference type="Proteomes" id="UP000655208"/>
    </source>
</evidence>
<dbReference type="InterPro" id="IPR051393">
    <property type="entry name" value="ABC_transporter_permease"/>
</dbReference>